<evidence type="ECO:0000313" key="2">
    <source>
        <dbReference type="Proteomes" id="UP000298429"/>
    </source>
</evidence>
<reference evidence="1 2" key="1">
    <citation type="journal article" date="2019" name="PLoS Negl. Trop. Dis.">
        <title>Revisiting the worldwide diversity of Leptospira species in the environment.</title>
        <authorList>
            <person name="Vincent A.T."/>
            <person name="Schiettekatte O."/>
            <person name="Bourhy P."/>
            <person name="Veyrier F.J."/>
            <person name="Picardeau M."/>
        </authorList>
    </citation>
    <scope>NUCLEOTIDE SEQUENCE [LARGE SCALE GENOMIC DNA]</scope>
    <source>
        <strain evidence="1 2">201702444</strain>
    </source>
</reference>
<gene>
    <name evidence="1" type="ORF">EHQ76_10115</name>
</gene>
<evidence type="ECO:0000313" key="1">
    <source>
        <dbReference type="EMBL" id="TGM03165.1"/>
    </source>
</evidence>
<accession>A0A5F2BC88</accession>
<organism evidence="1 2">
    <name type="scientific">Leptospira barantonii</name>
    <dbReference type="NCBI Taxonomy" id="2023184"/>
    <lineage>
        <taxon>Bacteria</taxon>
        <taxon>Pseudomonadati</taxon>
        <taxon>Spirochaetota</taxon>
        <taxon>Spirochaetia</taxon>
        <taxon>Leptospirales</taxon>
        <taxon>Leptospiraceae</taxon>
        <taxon>Leptospira</taxon>
    </lineage>
</organism>
<dbReference type="Proteomes" id="UP000298429">
    <property type="component" value="Unassembled WGS sequence"/>
</dbReference>
<comment type="caution">
    <text evidence="1">The sequence shown here is derived from an EMBL/GenBank/DDBJ whole genome shotgun (WGS) entry which is preliminary data.</text>
</comment>
<dbReference type="EMBL" id="RQGN01000046">
    <property type="protein sequence ID" value="TGM03165.1"/>
    <property type="molecule type" value="Genomic_DNA"/>
</dbReference>
<dbReference type="AlphaFoldDB" id="A0A5F2BC88"/>
<dbReference type="RefSeq" id="WP_135670877.1">
    <property type="nucleotide sequence ID" value="NZ_RQGN01000046.1"/>
</dbReference>
<sequence>MIRFVLLLVLWTTSFAIFAEEIHRKNWMQHPSILEIRKLYDTIEKEIREKKLSAQKKTFEPDSPILKTIYKKNRNQIRKYVEEAGSEDSNLIASYYYDDRNVLRFIFAEGGAVNGSLMEHRVYFDSQGKKIWEIQKYVKGPGYTFPREWPEEKIIRDPSGNFEK</sequence>
<name>A0A5F2BC88_9LEPT</name>
<proteinExistence type="predicted"/>
<dbReference type="OrthoDB" id="329957at2"/>
<protein>
    <submittedName>
        <fullName evidence="1">Uncharacterized protein</fullName>
    </submittedName>
</protein>